<reference evidence="9 10" key="1">
    <citation type="submission" date="2016-09" db="EMBL/GenBank/DDBJ databases">
        <title>Vagococcus teuberi sp. nov., isolated from the Malian artisanal sour milk fene.</title>
        <authorList>
            <person name="Wullschleger S."/>
            <person name="Seifert C."/>
            <person name="Baumgartner S."/>
            <person name="Lacroix C."/>
            <person name="Bonfoh B."/>
            <person name="Stevens M.J."/>
            <person name="Meile L."/>
        </authorList>
    </citation>
    <scope>NUCLEOTIDE SEQUENCE [LARGE SCALE GENOMIC DNA]</scope>
    <source>
        <strain evidence="9 10">DSM 21459</strain>
    </source>
</reference>
<evidence type="ECO:0000256" key="2">
    <source>
        <dbReference type="ARBA" id="ARBA00022448"/>
    </source>
</evidence>
<organism evidence="9 10">
    <name type="scientific">Vagococcus teuberi</name>
    <dbReference type="NCBI Taxonomy" id="519472"/>
    <lineage>
        <taxon>Bacteria</taxon>
        <taxon>Bacillati</taxon>
        <taxon>Bacillota</taxon>
        <taxon>Bacilli</taxon>
        <taxon>Lactobacillales</taxon>
        <taxon>Enterococcaceae</taxon>
        <taxon>Vagococcus</taxon>
    </lineage>
</organism>
<dbReference type="SUPFAM" id="SSF103481">
    <property type="entry name" value="Multidrug resistance efflux transporter EmrE"/>
    <property type="match status" value="1"/>
</dbReference>
<feature type="transmembrane region" description="Helical" evidence="8">
    <location>
        <begin position="86"/>
        <end position="103"/>
    </location>
</feature>
<dbReference type="InterPro" id="IPR037185">
    <property type="entry name" value="EmrE-like"/>
</dbReference>
<protein>
    <recommendedName>
        <fullName evidence="11">Multidrug resistance protein SMR</fullName>
    </recommendedName>
</protein>
<dbReference type="Proteomes" id="UP000191200">
    <property type="component" value="Chromosome"/>
</dbReference>
<dbReference type="AlphaFoldDB" id="A0A1J0A4M5"/>
<dbReference type="InterPro" id="IPR000390">
    <property type="entry name" value="Small_drug/metabolite_transptr"/>
</dbReference>
<dbReference type="GO" id="GO:0022857">
    <property type="term" value="F:transmembrane transporter activity"/>
    <property type="evidence" value="ECO:0007669"/>
    <property type="project" value="InterPro"/>
</dbReference>
<keyword evidence="5 8" id="KW-1133">Transmembrane helix</keyword>
<keyword evidence="3" id="KW-1003">Cell membrane</keyword>
<evidence type="ECO:0000256" key="5">
    <source>
        <dbReference type="ARBA" id="ARBA00022989"/>
    </source>
</evidence>
<keyword evidence="6 8" id="KW-0472">Membrane</keyword>
<dbReference type="OrthoDB" id="21828at2"/>
<dbReference type="EMBL" id="CP017267">
    <property type="protein sequence ID" value="APB30891.1"/>
    <property type="molecule type" value="Genomic_DNA"/>
</dbReference>
<dbReference type="STRING" id="519472.BHY08_03020"/>
<evidence type="ECO:0008006" key="11">
    <source>
        <dbReference type="Google" id="ProtNLM"/>
    </source>
</evidence>
<dbReference type="PANTHER" id="PTHR30561">
    <property type="entry name" value="SMR FAMILY PROTON-DEPENDENT DRUG EFFLUX TRANSPORTER SUGE"/>
    <property type="match status" value="1"/>
</dbReference>
<evidence type="ECO:0000256" key="8">
    <source>
        <dbReference type="SAM" id="Phobius"/>
    </source>
</evidence>
<evidence type="ECO:0000256" key="7">
    <source>
        <dbReference type="RuleBase" id="RU003942"/>
    </source>
</evidence>
<feature type="transmembrane region" description="Helical" evidence="8">
    <location>
        <begin position="59"/>
        <end position="79"/>
    </location>
</feature>
<feature type="transmembrane region" description="Helical" evidence="8">
    <location>
        <begin position="32"/>
        <end position="53"/>
    </location>
</feature>
<evidence type="ECO:0000313" key="10">
    <source>
        <dbReference type="Proteomes" id="UP000191200"/>
    </source>
</evidence>
<accession>A0A1J0A4M5</accession>
<comment type="subcellular location">
    <subcellularLocation>
        <location evidence="1 7">Cell membrane</location>
        <topology evidence="1 7">Multi-pass membrane protein</topology>
    </subcellularLocation>
</comment>
<feature type="transmembrane region" description="Helical" evidence="8">
    <location>
        <begin position="6"/>
        <end position="25"/>
    </location>
</feature>
<name>A0A1J0A4M5_9ENTE</name>
<dbReference type="GO" id="GO:0005886">
    <property type="term" value="C:plasma membrane"/>
    <property type="evidence" value="ECO:0007669"/>
    <property type="project" value="UniProtKB-SubCell"/>
</dbReference>
<sequence length="104" mass="11577">MDWIILIVAGFFEMFGVAMINRLSIKRTFSTVLLIIIGFSFSFFLLSLALKYIPMGTGYAIWTGIGVIGSTFIGMIYFGESKNWKRLLCILVILLSAIGLKIIG</sequence>
<dbReference type="Gene3D" id="1.10.3730.20">
    <property type="match status" value="1"/>
</dbReference>
<dbReference type="RefSeq" id="WP_071456467.1">
    <property type="nucleotide sequence ID" value="NZ_CABJEN010000003.1"/>
</dbReference>
<dbReference type="PANTHER" id="PTHR30561:SF0">
    <property type="entry name" value="GUANIDINIUM EXPORTER"/>
    <property type="match status" value="1"/>
</dbReference>
<dbReference type="InterPro" id="IPR045324">
    <property type="entry name" value="Small_multidrug_res"/>
</dbReference>
<keyword evidence="10" id="KW-1185">Reference proteome</keyword>
<keyword evidence="2" id="KW-0813">Transport</keyword>
<evidence type="ECO:0000313" key="9">
    <source>
        <dbReference type="EMBL" id="APB30891.1"/>
    </source>
</evidence>
<evidence type="ECO:0000256" key="3">
    <source>
        <dbReference type="ARBA" id="ARBA00022475"/>
    </source>
</evidence>
<evidence type="ECO:0000256" key="4">
    <source>
        <dbReference type="ARBA" id="ARBA00022692"/>
    </source>
</evidence>
<comment type="similarity">
    <text evidence="7">Belongs to the drug/metabolite transporter (DMT) superfamily. Small multidrug resistance (SMR) (TC 2.A.7.1) family.</text>
</comment>
<dbReference type="KEGG" id="vte:BHY08_03020"/>
<evidence type="ECO:0000256" key="6">
    <source>
        <dbReference type="ARBA" id="ARBA00023136"/>
    </source>
</evidence>
<dbReference type="Pfam" id="PF00893">
    <property type="entry name" value="Multi_Drug_Res"/>
    <property type="match status" value="1"/>
</dbReference>
<gene>
    <name evidence="9" type="ORF">BHY08_03020</name>
</gene>
<evidence type="ECO:0000256" key="1">
    <source>
        <dbReference type="ARBA" id="ARBA00004651"/>
    </source>
</evidence>
<proteinExistence type="inferred from homology"/>
<keyword evidence="4 7" id="KW-0812">Transmembrane</keyword>